<accession>A0ABT1HIT7</accession>
<sequence>MKQEQVERHAAAIIDAIDDRMRAGSIPTDALTFADVSKHATEPFGDIAVLDEFDRDHVIRRVDEVLRIRAGGVD</sequence>
<reference evidence="1 2" key="1">
    <citation type="submission" date="2022-06" db="EMBL/GenBank/DDBJ databases">
        <title>Genomic Encyclopedia of Archaeal and Bacterial Type Strains, Phase II (KMG-II): from individual species to whole genera.</title>
        <authorList>
            <person name="Goeker M."/>
        </authorList>
    </citation>
    <scope>NUCLEOTIDE SEQUENCE [LARGE SCALE GENOMIC DNA]</scope>
    <source>
        <strain evidence="1 2">DSM 44693</strain>
    </source>
</reference>
<organism evidence="1 2">
    <name type="scientific">Williamsia maris</name>
    <dbReference type="NCBI Taxonomy" id="72806"/>
    <lineage>
        <taxon>Bacteria</taxon>
        <taxon>Bacillati</taxon>
        <taxon>Actinomycetota</taxon>
        <taxon>Actinomycetes</taxon>
        <taxon>Mycobacteriales</taxon>
        <taxon>Nocardiaceae</taxon>
        <taxon>Williamsia</taxon>
    </lineage>
</organism>
<evidence type="ECO:0000313" key="2">
    <source>
        <dbReference type="Proteomes" id="UP001206895"/>
    </source>
</evidence>
<keyword evidence="2" id="KW-1185">Reference proteome</keyword>
<dbReference type="RefSeq" id="WP_253662729.1">
    <property type="nucleotide sequence ID" value="NZ_BAAAJQ010000001.1"/>
</dbReference>
<dbReference type="Proteomes" id="UP001206895">
    <property type="component" value="Unassembled WGS sequence"/>
</dbReference>
<dbReference type="EMBL" id="JAMTCJ010000003">
    <property type="protein sequence ID" value="MCP2177850.1"/>
    <property type="molecule type" value="Genomic_DNA"/>
</dbReference>
<evidence type="ECO:0000313" key="1">
    <source>
        <dbReference type="EMBL" id="MCP2177850.1"/>
    </source>
</evidence>
<proteinExistence type="predicted"/>
<protein>
    <submittedName>
        <fullName evidence="1">Uncharacterized protein</fullName>
    </submittedName>
</protein>
<name>A0ABT1HIT7_9NOCA</name>
<gene>
    <name evidence="1" type="ORF">LX13_003678</name>
</gene>
<comment type="caution">
    <text evidence="1">The sequence shown here is derived from an EMBL/GenBank/DDBJ whole genome shotgun (WGS) entry which is preliminary data.</text>
</comment>